<sequence length="115" mass="13474">MEEKKSVAHSLLFYCVVNKTWVWCYSWIDLHNPLPHNPCIHFLQHDLGGEMIIDGGMWLVVWGAVVWHLWRARNSCIFQGTKIDLVTLKHDLVMVEGIVVEQYFVIYGKEKLAYD</sequence>
<dbReference type="Proteomes" id="UP000053555">
    <property type="component" value="Unassembled WGS sequence"/>
</dbReference>
<evidence type="ECO:0000256" key="1">
    <source>
        <dbReference type="SAM" id="Phobius"/>
    </source>
</evidence>
<dbReference type="AlphaFoldDB" id="A0A0B2QI59"/>
<feature type="transmembrane region" description="Helical" evidence="1">
    <location>
        <begin position="7"/>
        <end position="28"/>
    </location>
</feature>
<evidence type="ECO:0000313" key="4">
    <source>
        <dbReference type="Proteomes" id="UP000289340"/>
    </source>
</evidence>
<keyword evidence="1" id="KW-0472">Membrane</keyword>
<gene>
    <name evidence="3" type="ORF">D0Y65_007258</name>
    <name evidence="2" type="ORF">glysoja_033531</name>
</gene>
<dbReference type="EMBL" id="KN658617">
    <property type="protein sequence ID" value="KHN19899.1"/>
    <property type="molecule type" value="Genomic_DNA"/>
</dbReference>
<proteinExistence type="predicted"/>
<name>A0A0B2QI59_GLYSO</name>
<accession>A0A0B2QI59</accession>
<keyword evidence="4" id="KW-1185">Reference proteome</keyword>
<keyword evidence="1" id="KW-0812">Transmembrane</keyword>
<keyword evidence="1" id="KW-1133">Transmembrane helix</keyword>
<dbReference type="EMBL" id="QZWG01000003">
    <property type="protein sequence ID" value="RZC20823.1"/>
    <property type="molecule type" value="Genomic_DNA"/>
</dbReference>
<reference evidence="2" key="1">
    <citation type="submission" date="2014-07" db="EMBL/GenBank/DDBJ databases">
        <title>Identification of a novel salt tolerance gene in wild soybean by whole-genome sequencing.</title>
        <authorList>
            <person name="Lam H.-M."/>
            <person name="Qi X."/>
            <person name="Li M.-W."/>
            <person name="Liu X."/>
            <person name="Xie M."/>
            <person name="Ni M."/>
            <person name="Xu X."/>
        </authorList>
    </citation>
    <scope>NUCLEOTIDE SEQUENCE [LARGE SCALE GENOMIC DNA]</scope>
    <source>
        <tissue evidence="2">Root</tissue>
    </source>
</reference>
<feature type="transmembrane region" description="Helical" evidence="1">
    <location>
        <begin position="51"/>
        <end position="70"/>
    </location>
</feature>
<protein>
    <recommendedName>
        <fullName evidence="5">Transmembrane protein</fullName>
    </recommendedName>
</protein>
<organism evidence="2">
    <name type="scientific">Glycine soja</name>
    <name type="common">Wild soybean</name>
    <dbReference type="NCBI Taxonomy" id="3848"/>
    <lineage>
        <taxon>Eukaryota</taxon>
        <taxon>Viridiplantae</taxon>
        <taxon>Streptophyta</taxon>
        <taxon>Embryophyta</taxon>
        <taxon>Tracheophyta</taxon>
        <taxon>Spermatophyta</taxon>
        <taxon>Magnoliopsida</taxon>
        <taxon>eudicotyledons</taxon>
        <taxon>Gunneridae</taxon>
        <taxon>Pentapetalae</taxon>
        <taxon>rosids</taxon>
        <taxon>fabids</taxon>
        <taxon>Fabales</taxon>
        <taxon>Fabaceae</taxon>
        <taxon>Papilionoideae</taxon>
        <taxon>50 kb inversion clade</taxon>
        <taxon>NPAAA clade</taxon>
        <taxon>indigoferoid/millettioid clade</taxon>
        <taxon>Phaseoleae</taxon>
        <taxon>Glycine</taxon>
        <taxon>Glycine subgen. Soja</taxon>
    </lineage>
</organism>
<evidence type="ECO:0000313" key="2">
    <source>
        <dbReference type="EMBL" id="KHN19899.1"/>
    </source>
</evidence>
<dbReference type="Proteomes" id="UP000289340">
    <property type="component" value="Chromosome 3"/>
</dbReference>
<evidence type="ECO:0000313" key="3">
    <source>
        <dbReference type="EMBL" id="RZC20823.1"/>
    </source>
</evidence>
<reference evidence="3 4" key="2">
    <citation type="submission" date="2018-09" db="EMBL/GenBank/DDBJ databases">
        <title>A high-quality reference genome of wild soybean provides a powerful tool to mine soybean genomes.</title>
        <authorList>
            <person name="Xie M."/>
            <person name="Chung C.Y.L."/>
            <person name="Li M.-W."/>
            <person name="Wong F.-L."/>
            <person name="Chan T.-F."/>
            <person name="Lam H.-M."/>
        </authorList>
    </citation>
    <scope>NUCLEOTIDE SEQUENCE [LARGE SCALE GENOMIC DNA]</scope>
    <source>
        <strain evidence="4">cv. W05</strain>
        <tissue evidence="3">Hypocotyl of etiolated seedlings</tissue>
    </source>
</reference>
<evidence type="ECO:0008006" key="5">
    <source>
        <dbReference type="Google" id="ProtNLM"/>
    </source>
</evidence>